<dbReference type="InterPro" id="IPR016865">
    <property type="entry name" value="RclC"/>
</dbReference>
<dbReference type="Proteomes" id="UP000319576">
    <property type="component" value="Chromosome"/>
</dbReference>
<evidence type="ECO:0000313" key="2">
    <source>
        <dbReference type="EMBL" id="QDU19236.1"/>
    </source>
</evidence>
<dbReference type="PIRSF" id="PIRSF028065">
    <property type="entry name" value="UCP028065"/>
    <property type="match status" value="1"/>
</dbReference>
<keyword evidence="1" id="KW-0812">Transmembrane</keyword>
<dbReference type="GO" id="GO:1901530">
    <property type="term" value="P:response to hypochlorite"/>
    <property type="evidence" value="ECO:0007669"/>
    <property type="project" value="TreeGrafter"/>
</dbReference>
<feature type="transmembrane region" description="Helical" evidence="1">
    <location>
        <begin position="90"/>
        <end position="110"/>
    </location>
</feature>
<dbReference type="RefSeq" id="WP_145235079.1">
    <property type="nucleotide sequence ID" value="NZ_CP036273.1"/>
</dbReference>
<proteinExistence type="predicted"/>
<evidence type="ECO:0000256" key="1">
    <source>
        <dbReference type="SAM" id="Phobius"/>
    </source>
</evidence>
<protein>
    <submittedName>
        <fullName evidence="2">Inner membrane protein YkgB</fullName>
    </submittedName>
</protein>
<gene>
    <name evidence="2" type="primary">ykgB_1</name>
    <name evidence="2" type="ORF">ETAA1_11400</name>
</gene>
<feature type="transmembrane region" description="Helical" evidence="1">
    <location>
        <begin position="20"/>
        <end position="39"/>
    </location>
</feature>
<dbReference type="KEGG" id="uli:ETAA1_11400"/>
<reference evidence="2 3" key="1">
    <citation type="submission" date="2019-02" db="EMBL/GenBank/DDBJ databases">
        <title>Deep-cultivation of Planctomycetes and their phenomic and genomic characterization uncovers novel biology.</title>
        <authorList>
            <person name="Wiegand S."/>
            <person name="Jogler M."/>
            <person name="Boedeker C."/>
            <person name="Pinto D."/>
            <person name="Vollmers J."/>
            <person name="Rivas-Marin E."/>
            <person name="Kohn T."/>
            <person name="Peeters S.H."/>
            <person name="Heuer A."/>
            <person name="Rast P."/>
            <person name="Oberbeckmann S."/>
            <person name="Bunk B."/>
            <person name="Jeske O."/>
            <person name="Meyerdierks A."/>
            <person name="Storesund J.E."/>
            <person name="Kallscheuer N."/>
            <person name="Luecker S."/>
            <person name="Lage O.M."/>
            <person name="Pohl T."/>
            <person name="Merkel B.J."/>
            <person name="Hornburger P."/>
            <person name="Mueller R.-W."/>
            <person name="Bruemmer F."/>
            <person name="Labrenz M."/>
            <person name="Spormann A.M."/>
            <person name="Op den Camp H."/>
            <person name="Overmann J."/>
            <person name="Amann R."/>
            <person name="Jetten M.S.M."/>
            <person name="Mascher T."/>
            <person name="Medema M.H."/>
            <person name="Devos D.P."/>
            <person name="Kaster A.-K."/>
            <person name="Ovreas L."/>
            <person name="Rohde M."/>
            <person name="Galperin M.Y."/>
            <person name="Jogler C."/>
        </authorList>
    </citation>
    <scope>NUCLEOTIDE SEQUENCE [LARGE SCALE GENOMIC DNA]</scope>
    <source>
        <strain evidence="2 3">ETA_A1</strain>
    </source>
</reference>
<keyword evidence="1" id="KW-0472">Membrane</keyword>
<dbReference type="PANTHER" id="PTHR40106">
    <property type="entry name" value="INNER MEMBRANE PROTEIN RCLC"/>
    <property type="match status" value="1"/>
</dbReference>
<keyword evidence="1" id="KW-1133">Transmembrane helix</keyword>
<dbReference type="InterPro" id="IPR007339">
    <property type="entry name" value="RclC-like"/>
</dbReference>
<name>A0A517XP24_9BACT</name>
<accession>A0A517XP24</accession>
<evidence type="ECO:0000313" key="3">
    <source>
        <dbReference type="Proteomes" id="UP000319576"/>
    </source>
</evidence>
<organism evidence="2 3">
    <name type="scientific">Urbifossiella limnaea</name>
    <dbReference type="NCBI Taxonomy" id="2528023"/>
    <lineage>
        <taxon>Bacteria</taxon>
        <taxon>Pseudomonadati</taxon>
        <taxon>Planctomycetota</taxon>
        <taxon>Planctomycetia</taxon>
        <taxon>Gemmatales</taxon>
        <taxon>Gemmataceae</taxon>
        <taxon>Urbifossiella</taxon>
    </lineage>
</organism>
<keyword evidence="3" id="KW-1185">Reference proteome</keyword>
<sequence>MGAVTRLFELAAGADRLGLAVTRIGLVVVLVWIGGLKVYHYEADGIAPFVANSPVMSFFYADPANYKAHMNPEGAVVPANRAWHEMNRTYPFALGLGSVIVLYGLLIALHPVLPQAATVGSFLVAVMSVVTLSFLVTTPECWVPDRGGPEHGFPLLSGAGRLVVKDAIMAGAALVTMADSAKAFLRRRARRTPAEVPSAGAVAA</sequence>
<dbReference type="Pfam" id="PF04224">
    <property type="entry name" value="DUF417"/>
    <property type="match status" value="1"/>
</dbReference>
<dbReference type="EMBL" id="CP036273">
    <property type="protein sequence ID" value="QDU19236.1"/>
    <property type="molecule type" value="Genomic_DNA"/>
</dbReference>
<feature type="transmembrane region" description="Helical" evidence="1">
    <location>
        <begin position="116"/>
        <end position="136"/>
    </location>
</feature>
<dbReference type="GO" id="GO:0005886">
    <property type="term" value="C:plasma membrane"/>
    <property type="evidence" value="ECO:0007669"/>
    <property type="project" value="TreeGrafter"/>
</dbReference>
<dbReference type="OrthoDB" id="1118972at2"/>
<dbReference type="PANTHER" id="PTHR40106:SF1">
    <property type="entry name" value="INNER MEMBRANE PROTEIN RCLC"/>
    <property type="match status" value="1"/>
</dbReference>
<dbReference type="AlphaFoldDB" id="A0A517XP24"/>